<feature type="compositionally biased region" description="Basic and acidic residues" evidence="6">
    <location>
        <begin position="229"/>
        <end position="252"/>
    </location>
</feature>
<dbReference type="AlphaFoldDB" id="A0A395NEW0"/>
<dbReference type="SMART" id="SM00479">
    <property type="entry name" value="EXOIII"/>
    <property type="match status" value="1"/>
</dbReference>
<evidence type="ECO:0000256" key="5">
    <source>
        <dbReference type="ARBA" id="ARBA00025599"/>
    </source>
</evidence>
<evidence type="ECO:0000256" key="3">
    <source>
        <dbReference type="ARBA" id="ARBA00022801"/>
    </source>
</evidence>
<dbReference type="InterPro" id="IPR012337">
    <property type="entry name" value="RNaseH-like_sf"/>
</dbReference>
<evidence type="ECO:0000256" key="4">
    <source>
        <dbReference type="ARBA" id="ARBA00022839"/>
    </source>
</evidence>
<keyword evidence="1" id="KW-0698">rRNA processing</keyword>
<evidence type="ECO:0000256" key="1">
    <source>
        <dbReference type="ARBA" id="ARBA00022552"/>
    </source>
</evidence>
<dbReference type="InterPro" id="IPR036397">
    <property type="entry name" value="RNaseH_sf"/>
</dbReference>
<dbReference type="InterPro" id="IPR047021">
    <property type="entry name" value="REXO1/3/4-like"/>
</dbReference>
<dbReference type="GO" id="GO:0004527">
    <property type="term" value="F:exonuclease activity"/>
    <property type="evidence" value="ECO:0007669"/>
    <property type="project" value="UniProtKB-KW"/>
</dbReference>
<dbReference type="GO" id="GO:0003676">
    <property type="term" value="F:nucleic acid binding"/>
    <property type="evidence" value="ECO:0007669"/>
    <property type="project" value="InterPro"/>
</dbReference>
<keyword evidence="2" id="KW-0540">Nuclease</keyword>
<evidence type="ECO:0000256" key="2">
    <source>
        <dbReference type="ARBA" id="ARBA00022722"/>
    </source>
</evidence>
<keyword evidence="9" id="KW-1185">Reference proteome</keyword>
<evidence type="ECO:0000256" key="6">
    <source>
        <dbReference type="SAM" id="MobiDB-lite"/>
    </source>
</evidence>
<dbReference type="PANTHER" id="PTHR12801:SF45">
    <property type="entry name" value="RNA EXONUCLEASE 4"/>
    <property type="match status" value="1"/>
</dbReference>
<feature type="compositionally biased region" description="Basic and acidic residues" evidence="6">
    <location>
        <begin position="265"/>
        <end position="282"/>
    </location>
</feature>
<keyword evidence="3" id="KW-0378">Hydrolase</keyword>
<keyword evidence="4 8" id="KW-0269">Exonuclease</keyword>
<gene>
    <name evidence="8" type="ORF">TARUN_7574</name>
</gene>
<comment type="function">
    <text evidence="5">Exoribonuclease involved in ribosome biosynthesis. Involved in the processing of ITS1, the internal transcribed spacer localized between the 18S and 5.8S rRNAs.</text>
</comment>
<organism evidence="8 9">
    <name type="scientific">Trichoderma arundinaceum</name>
    <dbReference type="NCBI Taxonomy" id="490622"/>
    <lineage>
        <taxon>Eukaryota</taxon>
        <taxon>Fungi</taxon>
        <taxon>Dikarya</taxon>
        <taxon>Ascomycota</taxon>
        <taxon>Pezizomycotina</taxon>
        <taxon>Sordariomycetes</taxon>
        <taxon>Hypocreomycetidae</taxon>
        <taxon>Hypocreales</taxon>
        <taxon>Hypocreaceae</taxon>
        <taxon>Trichoderma</taxon>
    </lineage>
</organism>
<name>A0A395NEW0_TRIAR</name>
<dbReference type="InterPro" id="IPR013520">
    <property type="entry name" value="Ribonucl_H"/>
</dbReference>
<protein>
    <submittedName>
        <fullName evidence="8">Rna exonuclease</fullName>
    </submittedName>
</protein>
<dbReference type="EMBL" id="PXOA01000512">
    <property type="protein sequence ID" value="RFU74662.1"/>
    <property type="molecule type" value="Genomic_DNA"/>
</dbReference>
<dbReference type="Gene3D" id="3.30.420.10">
    <property type="entry name" value="Ribonuclease H-like superfamily/Ribonuclease H"/>
    <property type="match status" value="1"/>
</dbReference>
<feature type="region of interest" description="Disordered" evidence="6">
    <location>
        <begin position="1"/>
        <end position="37"/>
    </location>
</feature>
<reference evidence="8 9" key="1">
    <citation type="journal article" date="2018" name="PLoS Pathog.">
        <title>Evolution of structural diversity of trichothecenes, a family of toxins produced by plant pathogenic and entomopathogenic fungi.</title>
        <authorList>
            <person name="Proctor R.H."/>
            <person name="McCormick S.P."/>
            <person name="Kim H.S."/>
            <person name="Cardoza R.E."/>
            <person name="Stanley A.M."/>
            <person name="Lindo L."/>
            <person name="Kelly A."/>
            <person name="Brown D.W."/>
            <person name="Lee T."/>
            <person name="Vaughan M.M."/>
            <person name="Alexander N.J."/>
            <person name="Busman M."/>
            <person name="Gutierrez S."/>
        </authorList>
    </citation>
    <scope>NUCLEOTIDE SEQUENCE [LARGE SCALE GENOMIC DNA]</scope>
    <source>
        <strain evidence="8 9">IBT 40837</strain>
    </source>
</reference>
<proteinExistence type="predicted"/>
<feature type="region of interest" description="Disordered" evidence="6">
    <location>
        <begin position="229"/>
        <end position="293"/>
    </location>
</feature>
<dbReference type="PANTHER" id="PTHR12801">
    <property type="entry name" value="RNA EXONUCLEASE REXO1 / RECO3 FAMILY MEMBER-RELATED"/>
    <property type="match status" value="1"/>
</dbReference>
<dbReference type="GO" id="GO:0000027">
    <property type="term" value="P:ribosomal large subunit assembly"/>
    <property type="evidence" value="ECO:0007669"/>
    <property type="project" value="TreeGrafter"/>
</dbReference>
<dbReference type="GO" id="GO:0006364">
    <property type="term" value="P:rRNA processing"/>
    <property type="evidence" value="ECO:0007669"/>
    <property type="project" value="UniProtKB-KW"/>
</dbReference>
<evidence type="ECO:0000313" key="8">
    <source>
        <dbReference type="EMBL" id="RFU74662.1"/>
    </source>
</evidence>
<evidence type="ECO:0000313" key="9">
    <source>
        <dbReference type="Proteomes" id="UP000266272"/>
    </source>
</evidence>
<evidence type="ECO:0000259" key="7">
    <source>
        <dbReference type="SMART" id="SM00479"/>
    </source>
</evidence>
<comment type="caution">
    <text evidence="8">The sequence shown here is derived from an EMBL/GenBank/DDBJ whole genome shotgun (WGS) entry which is preliminary data.</text>
</comment>
<sequence>MPPAAGQAPVRPAANPVSFSGPSDNMRAKPIQQSEEYSQQLQALVHSHSELQKSGYVMHQLSGPDLDRKRRCFQCGRRKQDHTPKIYASGELETEWLFYHTPPFGFGSQAAVAVVIDCEMGTASTGESELIRVSAVDYFSGAVLLDSLVYPDVKMLHYNTRYSGVTRQGMENARRMRSCIFGRASARRALWSFVGPNTIVIGHSVNSDLTSLRWIHPVVVDTLIIEKRNRPPEENKKDKEDKDDMAQGEDKQATQSPQGAASDPQLKRSDGNSREEAVEKRPAKPRQRGGLSLKALAKERLARDIQVSGRGHDSVEDSIATRDILHWNVLKLLEDQVQQAEAA</sequence>
<dbReference type="CDD" id="cd06137">
    <property type="entry name" value="DEDDh_RNase"/>
    <property type="match status" value="1"/>
</dbReference>
<dbReference type="GO" id="GO:0005634">
    <property type="term" value="C:nucleus"/>
    <property type="evidence" value="ECO:0007669"/>
    <property type="project" value="TreeGrafter"/>
</dbReference>
<dbReference type="STRING" id="490622.A0A395NEW0"/>
<dbReference type="SUPFAM" id="SSF53098">
    <property type="entry name" value="Ribonuclease H-like"/>
    <property type="match status" value="1"/>
</dbReference>
<feature type="domain" description="Exonuclease" evidence="7">
    <location>
        <begin position="112"/>
        <end position="334"/>
    </location>
</feature>
<accession>A0A395NEW0</accession>
<dbReference type="OrthoDB" id="16516at2759"/>
<dbReference type="Proteomes" id="UP000266272">
    <property type="component" value="Unassembled WGS sequence"/>
</dbReference>